<dbReference type="AlphaFoldDB" id="A0A6M3J5X6"/>
<accession>A0A6M3J5X6</accession>
<dbReference type="InterPro" id="IPR013320">
    <property type="entry name" value="ConA-like_dom_sf"/>
</dbReference>
<proteinExistence type="predicted"/>
<dbReference type="EMBL" id="MT145190">
    <property type="protein sequence ID" value="QJI04815.1"/>
    <property type="molecule type" value="Genomic_DNA"/>
</dbReference>
<dbReference type="EMBL" id="MT141521">
    <property type="protein sequence ID" value="QJA64551.1"/>
    <property type="molecule type" value="Genomic_DNA"/>
</dbReference>
<sequence>MLLNKNSEPAERARGCVFSERFVNAADVVENGGSITGTPVINQGATLDGTGDKITYLTQYGVKSIVFQIKLDSTTEDILKLSSSHSIAASGGTLTATGLSSPTYYIGGSATQTIGTSWVWVAISTATAFNADDIQLGYISGYGGFEIKNLKFFTAELTAQEKLDYSNGGGFWNYQNEADLNVPGDLANHDATNGKALNVGRNGNDGTISGAVKSTIYPGYNLDGNNDYIQVALSGSQTSFSSSAWFRKGADDGTESLFQMYQSDNSTDAIRVHLYSGTWRINHDSGGTTINTSVPVNYGGLYHMVATVDSSNICNLFVNGELVYTSVALTIPSYGTKFTFGRDSLSILATVWGMEVWEDKVLTPMQIADLYLRELRQINQL</sequence>
<evidence type="ECO:0000313" key="1">
    <source>
        <dbReference type="EMBL" id="QJA64551.1"/>
    </source>
</evidence>
<dbReference type="SUPFAM" id="SSF49899">
    <property type="entry name" value="Concanavalin A-like lectins/glucanases"/>
    <property type="match status" value="1"/>
</dbReference>
<dbReference type="Pfam" id="PF13385">
    <property type="entry name" value="Laminin_G_3"/>
    <property type="match status" value="1"/>
</dbReference>
<keyword evidence="1" id="KW-0430">Lectin</keyword>
<protein>
    <submittedName>
        <fullName evidence="1">Putative lectin/glucanase superfamily protein</fullName>
    </submittedName>
</protein>
<gene>
    <name evidence="2" type="ORF">MM415A00115_0050</name>
    <name evidence="1" type="ORF">MM415B00490_0049</name>
</gene>
<evidence type="ECO:0000313" key="2">
    <source>
        <dbReference type="EMBL" id="QJI04815.1"/>
    </source>
</evidence>
<dbReference type="Gene3D" id="2.60.120.200">
    <property type="match status" value="1"/>
</dbReference>
<dbReference type="GO" id="GO:0030246">
    <property type="term" value="F:carbohydrate binding"/>
    <property type="evidence" value="ECO:0007669"/>
    <property type="project" value="UniProtKB-KW"/>
</dbReference>
<reference evidence="1" key="1">
    <citation type="submission" date="2020-03" db="EMBL/GenBank/DDBJ databases">
        <title>The deep terrestrial virosphere.</title>
        <authorList>
            <person name="Holmfeldt K."/>
            <person name="Nilsson E."/>
            <person name="Simone D."/>
            <person name="Lopez-Fernandez M."/>
            <person name="Wu X."/>
            <person name="de Brujin I."/>
            <person name="Lundin D."/>
            <person name="Andersson A."/>
            <person name="Bertilsson S."/>
            <person name="Dopson M."/>
        </authorList>
    </citation>
    <scope>NUCLEOTIDE SEQUENCE</scope>
    <source>
        <strain evidence="2">MM415A00115</strain>
        <strain evidence="1">MM415B00490</strain>
    </source>
</reference>
<organism evidence="1">
    <name type="scientific">viral metagenome</name>
    <dbReference type="NCBI Taxonomy" id="1070528"/>
    <lineage>
        <taxon>unclassified sequences</taxon>
        <taxon>metagenomes</taxon>
        <taxon>organismal metagenomes</taxon>
    </lineage>
</organism>
<name>A0A6M3J5X6_9ZZZZ</name>